<evidence type="ECO:0000313" key="3">
    <source>
        <dbReference type="Proteomes" id="UP001596135"/>
    </source>
</evidence>
<organism evidence="2 3">
    <name type="scientific">Nocardioides hankookensis</name>
    <dbReference type="NCBI Taxonomy" id="443157"/>
    <lineage>
        <taxon>Bacteria</taxon>
        <taxon>Bacillati</taxon>
        <taxon>Actinomycetota</taxon>
        <taxon>Actinomycetes</taxon>
        <taxon>Propionibacteriales</taxon>
        <taxon>Nocardioidaceae</taxon>
        <taxon>Nocardioides</taxon>
    </lineage>
</organism>
<protein>
    <submittedName>
        <fullName evidence="2">GNAT family N-acetyltransferase</fullName>
    </submittedName>
</protein>
<dbReference type="Proteomes" id="UP001596135">
    <property type="component" value="Unassembled WGS sequence"/>
</dbReference>
<feature type="domain" description="BioF2-like acetyltransferase" evidence="1">
    <location>
        <begin position="160"/>
        <end position="297"/>
    </location>
</feature>
<sequence length="340" mass="35858">MPGSLRVETRQRLDGRRAAWDGLVADQPVPSPFLRSWWLEGVAPTDTTFVLVLDGERLVGGLALQELRGTGVRRWTAPGATVLCPDHLDALAAPGHETAVVDALRGWLARPGQRILDLRGVAEDALLPRAVGAGAEQADVAPFQPLPAPPDTYLAGRSANFRRSVRRAERRLASAGIGHHRVPLAELPAAFEAFASLQRGRDGRGPLLAELPTLERALTAGVAAGEARVDVLASASGAVAVSFAFVVANRLSLYQVARSLDGAHDGAGNVLLVAVIEDALTAGCHEVDLLRGAEGYKASFADRSRVVGRLRVAHGAAARAQLAAEDAARRVSARLRSRGP</sequence>
<comment type="caution">
    <text evidence="2">The sequence shown here is derived from an EMBL/GenBank/DDBJ whole genome shotgun (WGS) entry which is preliminary data.</text>
</comment>
<dbReference type="Pfam" id="PF13480">
    <property type="entry name" value="Acetyltransf_6"/>
    <property type="match status" value="1"/>
</dbReference>
<dbReference type="InterPro" id="IPR016181">
    <property type="entry name" value="Acyl_CoA_acyltransferase"/>
</dbReference>
<dbReference type="EMBL" id="JBHSRJ010000009">
    <property type="protein sequence ID" value="MFC6045363.1"/>
    <property type="molecule type" value="Genomic_DNA"/>
</dbReference>
<evidence type="ECO:0000259" key="1">
    <source>
        <dbReference type="Pfam" id="PF13480"/>
    </source>
</evidence>
<dbReference type="Gene3D" id="3.40.630.30">
    <property type="match status" value="1"/>
</dbReference>
<proteinExistence type="predicted"/>
<keyword evidence="3" id="KW-1185">Reference proteome</keyword>
<reference evidence="3" key="1">
    <citation type="journal article" date="2019" name="Int. J. Syst. Evol. Microbiol.">
        <title>The Global Catalogue of Microorganisms (GCM) 10K type strain sequencing project: providing services to taxonomists for standard genome sequencing and annotation.</title>
        <authorList>
            <consortium name="The Broad Institute Genomics Platform"/>
            <consortium name="The Broad Institute Genome Sequencing Center for Infectious Disease"/>
            <person name="Wu L."/>
            <person name="Ma J."/>
        </authorList>
    </citation>
    <scope>NUCLEOTIDE SEQUENCE [LARGE SCALE GENOMIC DNA]</scope>
    <source>
        <strain evidence="3">CCUG 54522</strain>
    </source>
</reference>
<gene>
    <name evidence="2" type="ORF">ACFPYL_19920</name>
</gene>
<name>A0ABW1LQG7_9ACTN</name>
<dbReference type="InterPro" id="IPR038740">
    <property type="entry name" value="BioF2-like_GNAT_dom"/>
</dbReference>
<evidence type="ECO:0000313" key="2">
    <source>
        <dbReference type="EMBL" id="MFC6045363.1"/>
    </source>
</evidence>
<dbReference type="SUPFAM" id="SSF55729">
    <property type="entry name" value="Acyl-CoA N-acyltransferases (Nat)"/>
    <property type="match status" value="1"/>
</dbReference>
<dbReference type="RefSeq" id="WP_379158439.1">
    <property type="nucleotide sequence ID" value="NZ_JBHSRJ010000009.1"/>
</dbReference>
<accession>A0ABW1LQG7</accession>